<dbReference type="EMBL" id="KQ420675">
    <property type="protein sequence ID" value="KOF79619.1"/>
    <property type="molecule type" value="Genomic_DNA"/>
</dbReference>
<dbReference type="AlphaFoldDB" id="A0A0L8GS40"/>
<organism evidence="1">
    <name type="scientific">Octopus bimaculoides</name>
    <name type="common">California two-spotted octopus</name>
    <dbReference type="NCBI Taxonomy" id="37653"/>
    <lineage>
        <taxon>Eukaryota</taxon>
        <taxon>Metazoa</taxon>
        <taxon>Spiralia</taxon>
        <taxon>Lophotrochozoa</taxon>
        <taxon>Mollusca</taxon>
        <taxon>Cephalopoda</taxon>
        <taxon>Coleoidea</taxon>
        <taxon>Octopodiformes</taxon>
        <taxon>Octopoda</taxon>
        <taxon>Incirrata</taxon>
        <taxon>Octopodidae</taxon>
        <taxon>Octopus</taxon>
    </lineage>
</organism>
<evidence type="ECO:0000313" key="1">
    <source>
        <dbReference type="EMBL" id="KOF79619.1"/>
    </source>
</evidence>
<name>A0A0L8GS40_OCTBM</name>
<accession>A0A0L8GS40</accession>
<reference evidence="1" key="1">
    <citation type="submission" date="2015-07" db="EMBL/GenBank/DDBJ databases">
        <title>MeaNS - Measles Nucleotide Surveillance Program.</title>
        <authorList>
            <person name="Tran T."/>
            <person name="Druce J."/>
        </authorList>
    </citation>
    <scope>NUCLEOTIDE SEQUENCE</scope>
    <source>
        <strain evidence="1">UCB-OBI-ISO-001</strain>
        <tissue evidence="1">Gonad</tissue>
    </source>
</reference>
<sequence>MKVSSILTATIPAFHPSVGKFKTSHQPIESIITVCQLAFGIQNKASLKYHVIEY</sequence>
<gene>
    <name evidence="1" type="ORF">OCBIM_22029197mg</name>
</gene>
<proteinExistence type="predicted"/>
<protein>
    <submittedName>
        <fullName evidence="1">Uncharacterized protein</fullName>
    </submittedName>
</protein>